<dbReference type="Pfam" id="PF22692">
    <property type="entry name" value="LlgE_F_G_D1"/>
    <property type="match status" value="1"/>
</dbReference>
<dbReference type="Pfam" id="PF00460">
    <property type="entry name" value="Flg_bb_rod"/>
    <property type="match status" value="1"/>
</dbReference>
<feature type="domain" description="Flagellar hook protein FlgE D2" evidence="8">
    <location>
        <begin position="258"/>
        <end position="385"/>
    </location>
</feature>
<evidence type="ECO:0000313" key="11">
    <source>
        <dbReference type="Proteomes" id="UP000215158"/>
    </source>
</evidence>
<dbReference type="Pfam" id="PF06429">
    <property type="entry name" value="Flg_bbr_C"/>
    <property type="match status" value="1"/>
</dbReference>
<dbReference type="PANTHER" id="PTHR30435">
    <property type="entry name" value="FLAGELLAR PROTEIN"/>
    <property type="match status" value="1"/>
</dbReference>
<dbReference type="InterPro" id="IPR037925">
    <property type="entry name" value="FlgE/F/G-like"/>
</dbReference>
<proteinExistence type="inferred from homology"/>
<feature type="domain" description="Flagellar basal body rod protein N-terminal" evidence="6">
    <location>
        <begin position="6"/>
        <end position="33"/>
    </location>
</feature>
<dbReference type="OrthoDB" id="8578401at2"/>
<evidence type="ECO:0000256" key="2">
    <source>
        <dbReference type="ARBA" id="ARBA00009677"/>
    </source>
</evidence>
<evidence type="ECO:0000256" key="5">
    <source>
        <dbReference type="RuleBase" id="RU362116"/>
    </source>
</evidence>
<dbReference type="InterPro" id="IPR037058">
    <property type="entry name" value="Falgellar_hook_FlgE_sf"/>
</dbReference>
<keyword evidence="10" id="KW-0969">Cilium</keyword>
<evidence type="ECO:0000256" key="4">
    <source>
        <dbReference type="ARBA" id="ARBA00023143"/>
    </source>
</evidence>
<evidence type="ECO:0000259" key="8">
    <source>
        <dbReference type="Pfam" id="PF07559"/>
    </source>
</evidence>
<dbReference type="AlphaFoldDB" id="A0A248VH76"/>
<evidence type="ECO:0000259" key="9">
    <source>
        <dbReference type="Pfam" id="PF22692"/>
    </source>
</evidence>
<dbReference type="NCBIfam" id="TIGR03506">
    <property type="entry name" value="FlgEFG_subfam"/>
    <property type="match status" value="2"/>
</dbReference>
<dbReference type="RefSeq" id="WP_095417953.1">
    <property type="nucleotide sequence ID" value="NZ_CP022989.1"/>
</dbReference>
<evidence type="ECO:0000259" key="7">
    <source>
        <dbReference type="Pfam" id="PF06429"/>
    </source>
</evidence>
<evidence type="ECO:0000313" key="10">
    <source>
        <dbReference type="EMBL" id="ASV97779.1"/>
    </source>
</evidence>
<comment type="subcellular location">
    <subcellularLocation>
        <location evidence="1 5">Bacterial flagellum basal body</location>
    </subcellularLocation>
</comment>
<dbReference type="InterPro" id="IPR010930">
    <property type="entry name" value="Flg_bb/hook_C_dom"/>
</dbReference>
<keyword evidence="10" id="KW-0282">Flagellum</keyword>
<dbReference type="Pfam" id="PF07559">
    <property type="entry name" value="FlgE_D2"/>
    <property type="match status" value="1"/>
</dbReference>
<dbReference type="GO" id="GO:0071978">
    <property type="term" value="P:bacterial-type flagellum-dependent swarming motility"/>
    <property type="evidence" value="ECO:0007669"/>
    <property type="project" value="TreeGrafter"/>
</dbReference>
<feature type="domain" description="Flagellar basal-body/hook protein C-terminal" evidence="7">
    <location>
        <begin position="459"/>
        <end position="503"/>
    </location>
</feature>
<dbReference type="GO" id="GO:0005829">
    <property type="term" value="C:cytosol"/>
    <property type="evidence" value="ECO:0007669"/>
    <property type="project" value="TreeGrafter"/>
</dbReference>
<dbReference type="InterPro" id="IPR020013">
    <property type="entry name" value="Flagellar_FlgE/F/G"/>
</dbReference>
<evidence type="ECO:0000256" key="3">
    <source>
        <dbReference type="ARBA" id="ARBA00019015"/>
    </source>
</evidence>
<dbReference type="InterPro" id="IPR053967">
    <property type="entry name" value="LlgE_F_G-like_D1"/>
</dbReference>
<dbReference type="InterPro" id="IPR011491">
    <property type="entry name" value="FlgE_D2"/>
</dbReference>
<comment type="function">
    <text evidence="5">A flexible structure which links the flagellar filament to the drive apparatus in the basal body.</text>
</comment>
<accession>A0A248VH76</accession>
<comment type="similarity">
    <text evidence="2 5">Belongs to the flagella basal body rod proteins family.</text>
</comment>
<evidence type="ECO:0000259" key="6">
    <source>
        <dbReference type="Pfam" id="PF00460"/>
    </source>
</evidence>
<dbReference type="InterPro" id="IPR001444">
    <property type="entry name" value="Flag_bb_rod_N"/>
</dbReference>
<keyword evidence="4 5" id="KW-0975">Bacterial flagellum</keyword>
<gene>
    <name evidence="10" type="ORF">CJU94_06095</name>
</gene>
<dbReference type="Gene3D" id="2.60.98.20">
    <property type="entry name" value="Flagellar hook protein FlgE"/>
    <property type="match status" value="1"/>
</dbReference>
<organism evidence="10 11">
    <name type="scientific">Paraburkholderia aromaticivorans</name>
    <dbReference type="NCBI Taxonomy" id="2026199"/>
    <lineage>
        <taxon>Bacteria</taxon>
        <taxon>Pseudomonadati</taxon>
        <taxon>Pseudomonadota</taxon>
        <taxon>Betaproteobacteria</taxon>
        <taxon>Burkholderiales</taxon>
        <taxon>Burkholderiaceae</taxon>
        <taxon>Paraburkholderia</taxon>
    </lineage>
</organism>
<dbReference type="SUPFAM" id="SSF117143">
    <property type="entry name" value="Flagellar hook protein flgE"/>
    <property type="match status" value="1"/>
</dbReference>
<dbReference type="PROSITE" id="PS00588">
    <property type="entry name" value="FLAGELLA_BB_ROD"/>
    <property type="match status" value="1"/>
</dbReference>
<dbReference type="GO" id="GO:0009424">
    <property type="term" value="C:bacterial-type flagellum hook"/>
    <property type="evidence" value="ECO:0007669"/>
    <property type="project" value="TreeGrafter"/>
</dbReference>
<dbReference type="Proteomes" id="UP000215158">
    <property type="component" value="Chromosome 1"/>
</dbReference>
<feature type="domain" description="Flagellar hook protein FlgE/F/G-like D1" evidence="9">
    <location>
        <begin position="83"/>
        <end position="144"/>
    </location>
</feature>
<name>A0A248VH76_9BURK</name>
<dbReference type="EMBL" id="CP022989">
    <property type="protein sequence ID" value="ASV97779.1"/>
    <property type="molecule type" value="Genomic_DNA"/>
</dbReference>
<protein>
    <recommendedName>
        <fullName evidence="3 5">Flagellar hook protein FlgE</fullName>
    </recommendedName>
</protein>
<dbReference type="KEGG" id="parb:CJU94_06095"/>
<keyword evidence="11" id="KW-1185">Reference proteome</keyword>
<reference evidence="10 11" key="1">
    <citation type="submission" date="2017-08" db="EMBL/GenBank/DDBJ databases">
        <title>Identification and genetic characteristics of simultaneous BTEX- and naphthalene-degrading Paraburkholderia sp. BN5 isolated from petroleum-contaminated soil.</title>
        <authorList>
            <person name="Lee Y."/>
            <person name="Jeon C.O."/>
        </authorList>
    </citation>
    <scope>NUCLEOTIDE SEQUENCE [LARGE SCALE GENOMIC DNA]</scope>
    <source>
        <strain evidence="10 11">BN5</strain>
    </source>
</reference>
<sequence length="503" mass="51125">MGYQQGLSGLSASSSDLDVIGNNIANANTVGFKSGAAQFADMYANSVATAVGNQVGIGTKLSEVQQQFSQGTITSTNQALDVAINGNGFFQLSNNGSLVYSRNGVFQLDKNGFITNAQGLQLMGYAANSSGIINTAQTVPLTVPTANIAPQATTKIVAGLNLNAQDPLMLGTPTVTPTLAGGSTLTTPGATITNTASGTNNDSYTVNFTSPTTYTVTDTTLGTTSAAATYTAGSAISLGNGQTITFNGTPATGDSVAIAPTPVAFNQNSSSTYNYSTSTTVYDSLGGSQTVNMYFAKTSAGTWNVYAGTSTGTASLIGHANFNSSGTLLGTTTAAGVATTTPFAYNFSIPTTDGSSTPQNLTLNIAGTTQYGGKDGVNSLQPDGYAAGTLTSFTIGADGTLTGNYSNQQTAALGQIVLANFSNQNGLVNLGNNEFQQTSQSGVAQISAPGSTNHGVLQGGAVENSNVDLTSELVNLITAQRNYQANAQTIKTQQTVDQTLINL</sequence>
<dbReference type="GO" id="GO:0009425">
    <property type="term" value="C:bacterial-type flagellum basal body"/>
    <property type="evidence" value="ECO:0007669"/>
    <property type="project" value="UniProtKB-SubCell"/>
</dbReference>
<keyword evidence="10" id="KW-0966">Cell projection</keyword>
<dbReference type="PANTHER" id="PTHR30435:SF1">
    <property type="entry name" value="FLAGELLAR HOOK PROTEIN FLGE"/>
    <property type="match status" value="1"/>
</dbReference>
<dbReference type="InterPro" id="IPR019776">
    <property type="entry name" value="Flagellar_basal_body_rod_CS"/>
</dbReference>
<evidence type="ECO:0000256" key="1">
    <source>
        <dbReference type="ARBA" id="ARBA00004117"/>
    </source>
</evidence>